<dbReference type="PANTHER" id="PTHR47840">
    <property type="entry name" value="ZN(II)2CYS6 TRANSCRIPTION FACTOR (EUROFUNG)-RELATED"/>
    <property type="match status" value="1"/>
</dbReference>
<feature type="region of interest" description="Disordered" evidence="4">
    <location>
        <begin position="90"/>
        <end position="122"/>
    </location>
</feature>
<organism evidence="6 7">
    <name type="scientific">Cordyceps militaris</name>
    <name type="common">Caterpillar fungus</name>
    <name type="synonym">Clavaria militaris</name>
    <dbReference type="NCBI Taxonomy" id="73501"/>
    <lineage>
        <taxon>Eukaryota</taxon>
        <taxon>Fungi</taxon>
        <taxon>Dikarya</taxon>
        <taxon>Ascomycota</taxon>
        <taxon>Pezizomycotina</taxon>
        <taxon>Sordariomycetes</taxon>
        <taxon>Hypocreomycetidae</taxon>
        <taxon>Hypocreales</taxon>
        <taxon>Cordycipitaceae</taxon>
        <taxon>Cordyceps</taxon>
    </lineage>
</organism>
<sequence length="716" mass="76619">MSTTGKRMRLGTKSCAECRRRKVRCIRPPGQDRCDACQAHGSSCLAQEKSGGRGDESPSSGADDVAVLKKRLDELEMLMRALPAAGRPASAHGADAALTDGSTAASASPHGPSPPPPPVAGVLLQHPLAGPSPLVDAAQISPALQNSPLLSLFRESSIFDPITYADARPPLLTPSAAARLRQCLAQFAPYMPQPERVATFFDATQQYWPTWPPYFYPPGGDADRLGPGQVPRAEQTFHTALVSGRPAQTAKAVLFLALCIQQTPKRRFRSLVPPSVRQQDLVDTYVDTAQTLLQLDDDADDGAGGSTLDAVEAMNMLYKLCINAGRPRRAWSWNRRAITACIARGGLPTAAARAGERAALAWSTAWRAERYMAMTLGLPSATSALHPGLAPLREERAAGAILHSLAVLCGRIIDRDQDAGGDDYATTVQLGAELDEAQRRLFPAHWWAAGHLGPDLDQAAGWFRQSCKVLFLTARQVAHLPYLLRAAAAAGEEAAAAAQYAPSRDAAMDAARGVCAAYCEFRHWARGGAELCQVMDFRAASAALVLLLGHWISSGAAPPGDADAAAVRDVALCLRQTAAVMDCRVAEQAVRTLDVLDAARRGVYLADDDYDVVVPYFGRIRVNKAAFVPPQKPAAAASDFFNTVEFSTNDFLADFQLDTTGEAPAELCGDWADLGLGYASMDWDQSFTCGPFFEVDGCWDDSLLLGGGEGEMKQEI</sequence>
<dbReference type="SMART" id="SM00066">
    <property type="entry name" value="GAL4"/>
    <property type="match status" value="1"/>
</dbReference>
<proteinExistence type="predicted"/>
<dbReference type="GO" id="GO:0003677">
    <property type="term" value="F:DNA binding"/>
    <property type="evidence" value="ECO:0007669"/>
    <property type="project" value="UniProtKB-KW"/>
</dbReference>
<dbReference type="CDD" id="cd00067">
    <property type="entry name" value="GAL4"/>
    <property type="match status" value="1"/>
</dbReference>
<feature type="compositionally biased region" description="Low complexity" evidence="4">
    <location>
        <begin position="101"/>
        <end position="110"/>
    </location>
</feature>
<evidence type="ECO:0000256" key="4">
    <source>
        <dbReference type="SAM" id="MobiDB-lite"/>
    </source>
</evidence>
<dbReference type="PROSITE" id="PS00463">
    <property type="entry name" value="ZN2_CY6_FUNGAL_1"/>
    <property type="match status" value="1"/>
</dbReference>
<dbReference type="VEuPathDB" id="FungiDB:A9K55_006702"/>
<dbReference type="Proteomes" id="UP000323067">
    <property type="component" value="Chromosome vi"/>
</dbReference>
<name>A0A2H4SB07_CORMI</name>
<evidence type="ECO:0000256" key="1">
    <source>
        <dbReference type="ARBA" id="ARBA00023015"/>
    </source>
</evidence>
<keyword evidence="3" id="KW-0539">Nucleus</keyword>
<dbReference type="GO" id="GO:0000981">
    <property type="term" value="F:DNA-binding transcription factor activity, RNA polymerase II-specific"/>
    <property type="evidence" value="ECO:0007669"/>
    <property type="project" value="InterPro"/>
</dbReference>
<dbReference type="GO" id="GO:0008270">
    <property type="term" value="F:zinc ion binding"/>
    <property type="evidence" value="ECO:0007669"/>
    <property type="project" value="InterPro"/>
</dbReference>
<keyword evidence="6" id="KW-0238">DNA-binding</keyword>
<dbReference type="SUPFAM" id="SSF57701">
    <property type="entry name" value="Zn2/Cys6 DNA-binding domain"/>
    <property type="match status" value="1"/>
</dbReference>
<dbReference type="EMBL" id="CP023323">
    <property type="protein sequence ID" value="ATY60292.1"/>
    <property type="molecule type" value="Genomic_DNA"/>
</dbReference>
<feature type="domain" description="Zn(2)-C6 fungal-type" evidence="5">
    <location>
        <begin position="14"/>
        <end position="44"/>
    </location>
</feature>
<dbReference type="PROSITE" id="PS50048">
    <property type="entry name" value="ZN2_CY6_FUNGAL_2"/>
    <property type="match status" value="1"/>
</dbReference>
<evidence type="ECO:0000256" key="2">
    <source>
        <dbReference type="ARBA" id="ARBA00023163"/>
    </source>
</evidence>
<dbReference type="OrthoDB" id="4868374at2759"/>
<keyword evidence="2" id="KW-0804">Transcription</keyword>
<accession>A0A2H4SB07</accession>
<dbReference type="InterPro" id="IPR036864">
    <property type="entry name" value="Zn2-C6_fun-type_DNA-bd_sf"/>
</dbReference>
<keyword evidence="1" id="KW-0805">Transcription regulation</keyword>
<gene>
    <name evidence="6" type="ORF">A9K55_006702</name>
</gene>
<evidence type="ECO:0000256" key="3">
    <source>
        <dbReference type="ARBA" id="ARBA00023242"/>
    </source>
</evidence>
<dbReference type="InterPro" id="IPR001138">
    <property type="entry name" value="Zn2Cys6_DnaBD"/>
</dbReference>
<reference evidence="6 7" key="1">
    <citation type="journal article" date="2017" name="BMC Genomics">
        <title>Chromosome level assembly and secondary metabolite potential of the parasitic fungus Cordyceps militaris.</title>
        <authorList>
            <person name="Kramer G.J."/>
            <person name="Nodwell J.R."/>
        </authorList>
    </citation>
    <scope>NUCLEOTIDE SEQUENCE [LARGE SCALE GENOMIC DNA]</scope>
    <source>
        <strain evidence="6 7">ATCC 34164</strain>
    </source>
</reference>
<protein>
    <submittedName>
        <fullName evidence="6">Zn(2)-C6 fungal-type DNA-binding domain</fullName>
    </submittedName>
</protein>
<evidence type="ECO:0000313" key="7">
    <source>
        <dbReference type="Proteomes" id="UP000323067"/>
    </source>
</evidence>
<dbReference type="CDD" id="cd12148">
    <property type="entry name" value="fungal_TF_MHR"/>
    <property type="match status" value="1"/>
</dbReference>
<dbReference type="AlphaFoldDB" id="A0A2H4SB07"/>
<dbReference type="Gene3D" id="4.10.240.10">
    <property type="entry name" value="Zn(2)-C6 fungal-type DNA-binding domain"/>
    <property type="match status" value="1"/>
</dbReference>
<dbReference type="PANTHER" id="PTHR47840:SF1">
    <property type="entry name" value="ZN(II)2CYS6 TRANSCRIPTION FACTOR (EUROFUNG)"/>
    <property type="match status" value="1"/>
</dbReference>
<evidence type="ECO:0000259" key="5">
    <source>
        <dbReference type="PROSITE" id="PS50048"/>
    </source>
</evidence>
<evidence type="ECO:0000313" key="6">
    <source>
        <dbReference type="EMBL" id="ATY60292.1"/>
    </source>
</evidence>